<dbReference type="OrthoDB" id="61916at2759"/>
<gene>
    <name evidence="10" type="ORF">SDRG_04528</name>
</gene>
<dbReference type="GO" id="GO:0010997">
    <property type="term" value="F:anaphase-promoting complex binding"/>
    <property type="evidence" value="ECO:0007669"/>
    <property type="project" value="InterPro"/>
</dbReference>
<dbReference type="eggNOG" id="KOG0305">
    <property type="taxonomic scope" value="Eukaryota"/>
</dbReference>
<evidence type="ECO:0000313" key="10">
    <source>
        <dbReference type="EMBL" id="EQC38098.1"/>
    </source>
</evidence>
<dbReference type="AlphaFoldDB" id="T0RZW6"/>
<evidence type="ECO:0000256" key="3">
    <source>
        <dbReference type="ARBA" id="ARBA00022618"/>
    </source>
</evidence>
<dbReference type="Pfam" id="PF24807">
    <property type="entry name" value="WD40_CDC20-Fz"/>
    <property type="match status" value="1"/>
</dbReference>
<dbReference type="InParanoid" id="T0RZW6"/>
<dbReference type="GO" id="GO:0051301">
    <property type="term" value="P:cell division"/>
    <property type="evidence" value="ECO:0007669"/>
    <property type="project" value="UniProtKB-KW"/>
</dbReference>
<proteinExistence type="inferred from homology"/>
<dbReference type="InterPro" id="IPR001680">
    <property type="entry name" value="WD40_rpt"/>
</dbReference>
<dbReference type="SMART" id="SM00320">
    <property type="entry name" value="WD40"/>
    <property type="match status" value="5"/>
</dbReference>
<keyword evidence="6" id="KW-0131">Cell cycle</keyword>
<evidence type="ECO:0000256" key="7">
    <source>
        <dbReference type="PROSITE-ProRule" id="PRU00221"/>
    </source>
</evidence>
<evidence type="ECO:0000256" key="6">
    <source>
        <dbReference type="ARBA" id="ARBA00023306"/>
    </source>
</evidence>
<dbReference type="PROSITE" id="PS50082">
    <property type="entry name" value="WD_REPEATS_2"/>
    <property type="match status" value="1"/>
</dbReference>
<comment type="similarity">
    <text evidence="1">Belongs to the WD repeat CDC20/Fizzy family.</text>
</comment>
<feature type="region of interest" description="Disordered" evidence="8">
    <location>
        <begin position="407"/>
        <end position="434"/>
    </location>
</feature>
<organism evidence="10 11">
    <name type="scientific">Saprolegnia diclina (strain VS20)</name>
    <dbReference type="NCBI Taxonomy" id="1156394"/>
    <lineage>
        <taxon>Eukaryota</taxon>
        <taxon>Sar</taxon>
        <taxon>Stramenopiles</taxon>
        <taxon>Oomycota</taxon>
        <taxon>Saprolegniomycetes</taxon>
        <taxon>Saprolegniales</taxon>
        <taxon>Saprolegniaceae</taxon>
        <taxon>Saprolegnia</taxon>
    </lineage>
</organism>
<dbReference type="InterPro" id="IPR015943">
    <property type="entry name" value="WD40/YVTN_repeat-like_dom_sf"/>
</dbReference>
<name>T0RZW6_SAPDV</name>
<keyword evidence="3" id="KW-0132">Cell division</keyword>
<evidence type="ECO:0000256" key="8">
    <source>
        <dbReference type="SAM" id="MobiDB-lite"/>
    </source>
</evidence>
<dbReference type="GO" id="GO:1905786">
    <property type="term" value="P:positive regulation of anaphase-promoting complex-dependent catabolic process"/>
    <property type="evidence" value="ECO:0007669"/>
    <property type="project" value="TreeGrafter"/>
</dbReference>
<dbReference type="EMBL" id="JH767142">
    <property type="protein sequence ID" value="EQC38098.1"/>
    <property type="molecule type" value="Genomic_DNA"/>
</dbReference>
<dbReference type="PANTHER" id="PTHR19918:SF8">
    <property type="entry name" value="FI02843P"/>
    <property type="match status" value="1"/>
</dbReference>
<keyword evidence="5" id="KW-0498">Mitosis</keyword>
<dbReference type="VEuPathDB" id="FungiDB:SDRG_04528"/>
<dbReference type="Proteomes" id="UP000030762">
    <property type="component" value="Unassembled WGS sequence"/>
</dbReference>
<dbReference type="STRING" id="1156394.T0RZW6"/>
<evidence type="ECO:0000259" key="9">
    <source>
        <dbReference type="Pfam" id="PF24807"/>
    </source>
</evidence>
<dbReference type="GO" id="GO:0005680">
    <property type="term" value="C:anaphase-promoting complex"/>
    <property type="evidence" value="ECO:0007669"/>
    <property type="project" value="TreeGrafter"/>
</dbReference>
<evidence type="ECO:0000256" key="1">
    <source>
        <dbReference type="ARBA" id="ARBA00006445"/>
    </source>
</evidence>
<dbReference type="OMA" id="HERCVLA"/>
<dbReference type="InterPro" id="IPR056150">
    <property type="entry name" value="WD40_CDC20-Fz"/>
</dbReference>
<dbReference type="SUPFAM" id="SSF50978">
    <property type="entry name" value="WD40 repeat-like"/>
    <property type="match status" value="1"/>
</dbReference>
<dbReference type="RefSeq" id="XP_008608425.1">
    <property type="nucleotide sequence ID" value="XM_008610203.1"/>
</dbReference>
<evidence type="ECO:0000256" key="5">
    <source>
        <dbReference type="ARBA" id="ARBA00022776"/>
    </source>
</evidence>
<reference evidence="10 11" key="1">
    <citation type="submission" date="2012-04" db="EMBL/GenBank/DDBJ databases">
        <title>The Genome Sequence of Saprolegnia declina VS20.</title>
        <authorList>
            <consortium name="The Broad Institute Genome Sequencing Platform"/>
            <person name="Russ C."/>
            <person name="Nusbaum C."/>
            <person name="Tyler B."/>
            <person name="van West P."/>
            <person name="Dieguez-Uribeondo J."/>
            <person name="de Bruijn I."/>
            <person name="Tripathy S."/>
            <person name="Jiang R."/>
            <person name="Young S.K."/>
            <person name="Zeng Q."/>
            <person name="Gargeya S."/>
            <person name="Fitzgerald M."/>
            <person name="Haas B."/>
            <person name="Abouelleil A."/>
            <person name="Alvarado L."/>
            <person name="Arachchi H.M."/>
            <person name="Berlin A."/>
            <person name="Chapman S.B."/>
            <person name="Goldberg J."/>
            <person name="Griggs A."/>
            <person name="Gujja S."/>
            <person name="Hansen M."/>
            <person name="Howarth C."/>
            <person name="Imamovic A."/>
            <person name="Larimer J."/>
            <person name="McCowen C."/>
            <person name="Montmayeur A."/>
            <person name="Murphy C."/>
            <person name="Neiman D."/>
            <person name="Pearson M."/>
            <person name="Priest M."/>
            <person name="Roberts A."/>
            <person name="Saif S."/>
            <person name="Shea T."/>
            <person name="Sisk P."/>
            <person name="Sykes S."/>
            <person name="Wortman J."/>
            <person name="Nusbaum C."/>
            <person name="Birren B."/>
        </authorList>
    </citation>
    <scope>NUCLEOTIDE SEQUENCE [LARGE SCALE GENOMIC DNA]</scope>
    <source>
        <strain evidence="10 11">VS20</strain>
    </source>
</reference>
<keyword evidence="11" id="KW-1185">Reference proteome</keyword>
<dbReference type="InterPro" id="IPR033010">
    <property type="entry name" value="Cdc20/Fizzy"/>
</dbReference>
<dbReference type="Gene3D" id="2.130.10.10">
    <property type="entry name" value="YVTN repeat-like/Quinoprotein amine dehydrogenase"/>
    <property type="match status" value="1"/>
</dbReference>
<keyword evidence="4" id="KW-0677">Repeat</keyword>
<feature type="domain" description="CDC20/Fizzy WD40" evidence="9">
    <location>
        <begin position="112"/>
        <end position="400"/>
    </location>
</feature>
<evidence type="ECO:0000256" key="2">
    <source>
        <dbReference type="ARBA" id="ARBA00022574"/>
    </source>
</evidence>
<evidence type="ECO:0000313" key="11">
    <source>
        <dbReference type="Proteomes" id="UP000030762"/>
    </source>
</evidence>
<dbReference type="InterPro" id="IPR036322">
    <property type="entry name" value="WD40_repeat_dom_sf"/>
</dbReference>
<dbReference type="GeneID" id="19945255"/>
<evidence type="ECO:0000256" key="4">
    <source>
        <dbReference type="ARBA" id="ARBA00022737"/>
    </source>
</evidence>
<dbReference type="PANTHER" id="PTHR19918">
    <property type="entry name" value="CELL DIVISION CYCLE 20 CDC20 FIZZY -RELATED"/>
    <property type="match status" value="1"/>
</dbReference>
<sequence>MPRSTGGDGLDGGWDTFLDGFEMGELKTLCYAPIQTKVETRWERRKRRELAATTKRAYRYVALRAKPPMAIFTSEVPYPLPPSAGKAQATWTSYRRSVSTTSTTLVHLANETIVDDFYTHVLAAHEATLACATADAVHLVTASGQRARHGVLHASSPSSSVAALGSIAWLSSTQLALGASDGALYRYDLPTMARLDVVPAAHLDRIDVIASDGHGCYTGARDGSIAHWDFRLPHPKSYERTDHSQGVCGLALSADGTRLASGGNDNLVCLFDTRQRRVEHLLQGHSAAIKALAWNPHERCVLATGGGLADKSLKCWYAVTGALLCSAPTYGQVSALLWPTNQKHEIVTVGGLGADAVQLWSYPSGKRVTSVPAPSKGRLLDGALFGDHVVTLSADGTLQQYELVLDRKRRSPPSETGTPDTPDERQRRRRLRML</sequence>
<dbReference type="GO" id="GO:1990757">
    <property type="term" value="F:ubiquitin ligase activator activity"/>
    <property type="evidence" value="ECO:0007669"/>
    <property type="project" value="TreeGrafter"/>
</dbReference>
<protein>
    <recommendedName>
        <fullName evidence="9">CDC20/Fizzy WD40 domain-containing protein</fullName>
    </recommendedName>
</protein>
<feature type="repeat" description="WD" evidence="7">
    <location>
        <begin position="240"/>
        <end position="281"/>
    </location>
</feature>
<accession>T0RZW6</accession>
<dbReference type="GO" id="GO:0031145">
    <property type="term" value="P:anaphase-promoting complex-dependent catabolic process"/>
    <property type="evidence" value="ECO:0007669"/>
    <property type="project" value="TreeGrafter"/>
</dbReference>
<keyword evidence="2 7" id="KW-0853">WD repeat</keyword>